<reference evidence="2 3" key="1">
    <citation type="submission" date="2022-02" db="EMBL/GenBank/DDBJ databases">
        <title>Draft genome sequence of Mezorhizobium retamae strain IRAMC:0171 isolated from Retama raetam nodules.</title>
        <authorList>
            <person name="Bengaied R."/>
            <person name="Sbissi I."/>
            <person name="Huber K."/>
            <person name="Ghodbane F."/>
            <person name="Nouioui I."/>
            <person name="Tarhouni M."/>
            <person name="Gtari M."/>
        </authorList>
    </citation>
    <scope>NUCLEOTIDE SEQUENCE [LARGE SCALE GENOMIC DNA]</scope>
    <source>
        <strain evidence="2 3">IRAMC:0171</strain>
    </source>
</reference>
<evidence type="ECO:0000313" key="2">
    <source>
        <dbReference type="EMBL" id="MCG7509263.1"/>
    </source>
</evidence>
<gene>
    <name evidence="2" type="ORF">L4923_29945</name>
</gene>
<keyword evidence="1" id="KW-1133">Transmembrane helix</keyword>
<organism evidence="2 3">
    <name type="scientific">Mesorhizobium retamae</name>
    <dbReference type="NCBI Taxonomy" id="2912854"/>
    <lineage>
        <taxon>Bacteria</taxon>
        <taxon>Pseudomonadati</taxon>
        <taxon>Pseudomonadota</taxon>
        <taxon>Alphaproteobacteria</taxon>
        <taxon>Hyphomicrobiales</taxon>
        <taxon>Phyllobacteriaceae</taxon>
        <taxon>Mesorhizobium</taxon>
    </lineage>
</organism>
<keyword evidence="1" id="KW-0472">Membrane</keyword>
<evidence type="ECO:0000256" key="1">
    <source>
        <dbReference type="SAM" id="Phobius"/>
    </source>
</evidence>
<comment type="caution">
    <text evidence="2">The sequence shown here is derived from an EMBL/GenBank/DDBJ whole genome shotgun (WGS) entry which is preliminary data.</text>
</comment>
<dbReference type="Proteomes" id="UP001201701">
    <property type="component" value="Unassembled WGS sequence"/>
</dbReference>
<dbReference type="EMBL" id="JAKREW010000084">
    <property type="protein sequence ID" value="MCG7509263.1"/>
    <property type="molecule type" value="Genomic_DNA"/>
</dbReference>
<keyword evidence="3" id="KW-1185">Reference proteome</keyword>
<sequence length="234" mass="25134">MSSASAKQRLINVCNALGIPIETTKDDEAAALTIVSHLYVMPAIKEKPKRRDYGNSILQNAGAHFGANSRFVSAVGSVVIMMQEFPAWYDDFNKSATELAEQYQDLERAVYWLEIVGIGAGGSAVAAGVGKGIETGSVKEGAKKLGGRLAGKGAILEGIDKRLAARGLTRVAGIAGAVVVIGGTVAYYSALQEMEQIKSIMIHKFQNGEASDEDYKKVFGNDSRPELVKKYWEM</sequence>
<proteinExistence type="predicted"/>
<accession>A0ABS9QR11</accession>
<feature type="transmembrane region" description="Helical" evidence="1">
    <location>
        <begin position="171"/>
        <end position="190"/>
    </location>
</feature>
<keyword evidence="1" id="KW-0812">Transmembrane</keyword>
<dbReference type="RefSeq" id="WP_239370757.1">
    <property type="nucleotide sequence ID" value="NZ_JAKREW010000084.1"/>
</dbReference>
<name>A0ABS9QR11_9HYPH</name>
<evidence type="ECO:0000313" key="3">
    <source>
        <dbReference type="Proteomes" id="UP001201701"/>
    </source>
</evidence>
<protein>
    <submittedName>
        <fullName evidence="2">Uncharacterized protein</fullName>
    </submittedName>
</protein>